<keyword evidence="11" id="KW-1185">Reference proteome</keyword>
<evidence type="ECO:0000256" key="4">
    <source>
        <dbReference type="ARBA" id="ARBA00022553"/>
    </source>
</evidence>
<feature type="domain" description="RPA43 OB" evidence="9">
    <location>
        <begin position="162"/>
        <end position="262"/>
    </location>
</feature>
<evidence type="ECO:0000256" key="8">
    <source>
        <dbReference type="SAM" id="MobiDB-lite"/>
    </source>
</evidence>
<dbReference type="AlphaFoldDB" id="A0A0C3HBW3"/>
<comment type="subcellular location">
    <subcellularLocation>
        <location evidence="1">Nucleus</location>
        <location evidence="1">Nucleolus</location>
    </subcellularLocation>
</comment>
<keyword evidence="6 7" id="KW-0539">Nucleus</keyword>
<reference evidence="11" key="2">
    <citation type="submission" date="2015-01" db="EMBL/GenBank/DDBJ databases">
        <title>Evolutionary Origins and Diversification of the Mycorrhizal Mutualists.</title>
        <authorList>
            <consortium name="DOE Joint Genome Institute"/>
            <consortium name="Mycorrhizal Genomics Consortium"/>
            <person name="Kohler A."/>
            <person name="Kuo A."/>
            <person name="Nagy L.G."/>
            <person name="Floudas D."/>
            <person name="Copeland A."/>
            <person name="Barry K.W."/>
            <person name="Cichocki N."/>
            <person name="Veneault-Fourrey C."/>
            <person name="LaButti K."/>
            <person name="Lindquist E.A."/>
            <person name="Lipzen A."/>
            <person name="Lundell T."/>
            <person name="Morin E."/>
            <person name="Murat C."/>
            <person name="Riley R."/>
            <person name="Ohm R."/>
            <person name="Sun H."/>
            <person name="Tunlid A."/>
            <person name="Henrissat B."/>
            <person name="Grigoriev I.V."/>
            <person name="Hibbett D.S."/>
            <person name="Martin F."/>
        </authorList>
    </citation>
    <scope>NUCLEOTIDE SEQUENCE [LARGE SCALE GENOMIC DNA]</scope>
    <source>
        <strain evidence="11">Zn</strain>
    </source>
</reference>
<dbReference type="GO" id="GO:0006361">
    <property type="term" value="P:transcription initiation at RNA polymerase I promoter"/>
    <property type="evidence" value="ECO:0007669"/>
    <property type="project" value="UniProtKB-ARBA"/>
</dbReference>
<keyword evidence="3 7" id="KW-0240">DNA-directed RNA polymerase</keyword>
<keyword evidence="4" id="KW-0597">Phosphoprotein</keyword>
<evidence type="ECO:0000256" key="3">
    <source>
        <dbReference type="ARBA" id="ARBA00022478"/>
    </source>
</evidence>
<sequence length="322" mass="35822">MSIEISAQLAKDTMSSSQYPSKSHKKHRSASEKEKKKRKREGEDGHRSKSKKHKSDKTASQTTPVPEDQEKAAPFHIQTSSLHLPLAPISQSTPLEGLCAEHISPLILRYFPPFRGVILSYNNPRLSSDAFGNDGRIALLQSVDEGAATWGWVTAEFLLFKPERGAWLEGYINLQSPGHVGVVCWNLFNASIKRNSLPESWKWVGVDELSAEGGELYAEDGHGYYVDGEGNKVEGMIKFKVREIESSHDRETGFLSIEGTMLDDEAEEKLIREERENYKSSRETAGRRLGGAKAPGATSLAVVVEPNLMDADSGPRKHRKNY</sequence>
<comment type="function">
    <text evidence="7">DNA-dependent RNA polymerase which catalyzes the transcription of DNA into RNA using the four ribonucleoside triphosphates as substrates.</text>
</comment>
<keyword evidence="5 7" id="KW-0804">Transcription</keyword>
<name>A0A0C3HBW3_OIDMZ</name>
<feature type="compositionally biased region" description="Basic and acidic residues" evidence="8">
    <location>
        <begin position="29"/>
        <end position="47"/>
    </location>
</feature>
<dbReference type="Proteomes" id="UP000054321">
    <property type="component" value="Unassembled WGS sequence"/>
</dbReference>
<dbReference type="InterPro" id="IPR041178">
    <property type="entry name" value="RPA43_OB"/>
</dbReference>
<evidence type="ECO:0000256" key="5">
    <source>
        <dbReference type="ARBA" id="ARBA00023163"/>
    </source>
</evidence>
<reference evidence="10 11" key="1">
    <citation type="submission" date="2014-04" db="EMBL/GenBank/DDBJ databases">
        <authorList>
            <consortium name="DOE Joint Genome Institute"/>
            <person name="Kuo A."/>
            <person name="Martino E."/>
            <person name="Perotto S."/>
            <person name="Kohler A."/>
            <person name="Nagy L.G."/>
            <person name="Floudas D."/>
            <person name="Copeland A."/>
            <person name="Barry K.W."/>
            <person name="Cichocki N."/>
            <person name="Veneault-Fourrey C."/>
            <person name="LaButti K."/>
            <person name="Lindquist E.A."/>
            <person name="Lipzen A."/>
            <person name="Lundell T."/>
            <person name="Morin E."/>
            <person name="Murat C."/>
            <person name="Sun H."/>
            <person name="Tunlid A."/>
            <person name="Henrissat B."/>
            <person name="Grigoriev I.V."/>
            <person name="Hibbett D.S."/>
            <person name="Martin F."/>
            <person name="Nordberg H.P."/>
            <person name="Cantor M.N."/>
            <person name="Hua S.X."/>
        </authorList>
    </citation>
    <scope>NUCLEOTIDE SEQUENCE [LARGE SCALE GENOMIC DNA]</scope>
    <source>
        <strain evidence="10 11">Zn</strain>
    </source>
</reference>
<evidence type="ECO:0000313" key="10">
    <source>
        <dbReference type="EMBL" id="KIN05786.1"/>
    </source>
</evidence>
<evidence type="ECO:0000256" key="1">
    <source>
        <dbReference type="ARBA" id="ARBA00004604"/>
    </source>
</evidence>
<dbReference type="InterPro" id="IPR045113">
    <property type="entry name" value="Rpb7-like"/>
</dbReference>
<comment type="similarity">
    <text evidence="2">Belongs to the eukaryotic RPA43 RNA polymerase subunit family.</text>
</comment>
<dbReference type="GO" id="GO:0006362">
    <property type="term" value="P:transcription elongation by RNA polymerase I"/>
    <property type="evidence" value="ECO:0007669"/>
    <property type="project" value="UniProtKB-ARBA"/>
</dbReference>
<dbReference type="FunFam" id="3.30.1490.120:FF:000004">
    <property type="entry name" value="RNA polymerase I subunit Rpa43"/>
    <property type="match status" value="1"/>
</dbReference>
<protein>
    <recommendedName>
        <fullName evidence="7">DNA-directed RNA polymerase subunit</fullName>
    </recommendedName>
</protein>
<evidence type="ECO:0000256" key="7">
    <source>
        <dbReference type="RuleBase" id="RU369086"/>
    </source>
</evidence>
<dbReference type="OrthoDB" id="10250504at2759"/>
<feature type="region of interest" description="Disordered" evidence="8">
    <location>
        <begin position="1"/>
        <end position="71"/>
    </location>
</feature>
<accession>A0A0C3HBW3</accession>
<evidence type="ECO:0000256" key="2">
    <source>
        <dbReference type="ARBA" id="ARBA00005930"/>
    </source>
</evidence>
<dbReference type="InterPro" id="IPR036898">
    <property type="entry name" value="RNA_pol_Rpb7-like_N_sf"/>
</dbReference>
<dbReference type="PANTHER" id="PTHR12709">
    <property type="entry name" value="DNA-DIRECTED RNA POLYMERASE II, III"/>
    <property type="match status" value="1"/>
</dbReference>
<feature type="compositionally biased region" description="Basic and acidic residues" evidence="8">
    <location>
        <begin position="275"/>
        <end position="286"/>
    </location>
</feature>
<evidence type="ECO:0000259" key="9">
    <source>
        <dbReference type="Pfam" id="PF17875"/>
    </source>
</evidence>
<dbReference type="STRING" id="913774.A0A0C3HBW3"/>
<evidence type="ECO:0000256" key="6">
    <source>
        <dbReference type="ARBA" id="ARBA00023242"/>
    </source>
</evidence>
<dbReference type="Gene3D" id="3.30.1490.120">
    <property type="entry name" value="RNA polymerase Rpb7-like, N-terminal domain"/>
    <property type="match status" value="1"/>
</dbReference>
<dbReference type="HOGENOM" id="CLU_036411_0_0_1"/>
<dbReference type="Pfam" id="PF17875">
    <property type="entry name" value="RPA43_OB"/>
    <property type="match status" value="1"/>
</dbReference>
<proteinExistence type="inferred from homology"/>
<evidence type="ECO:0000313" key="11">
    <source>
        <dbReference type="Proteomes" id="UP000054321"/>
    </source>
</evidence>
<dbReference type="PANTHER" id="PTHR12709:SF5">
    <property type="entry name" value="DNA-DIRECTED RNA POLYMERASE I SUBUNIT RPA43"/>
    <property type="match status" value="1"/>
</dbReference>
<dbReference type="GO" id="GO:0005736">
    <property type="term" value="C:RNA polymerase I complex"/>
    <property type="evidence" value="ECO:0007669"/>
    <property type="project" value="TreeGrafter"/>
</dbReference>
<gene>
    <name evidence="10" type="ORF">OIDMADRAFT_38248</name>
</gene>
<dbReference type="EMBL" id="KN832871">
    <property type="protein sequence ID" value="KIN05786.1"/>
    <property type="molecule type" value="Genomic_DNA"/>
</dbReference>
<dbReference type="Gene3D" id="2.40.50.1060">
    <property type="match status" value="1"/>
</dbReference>
<organism evidence="10 11">
    <name type="scientific">Oidiodendron maius (strain Zn)</name>
    <dbReference type="NCBI Taxonomy" id="913774"/>
    <lineage>
        <taxon>Eukaryota</taxon>
        <taxon>Fungi</taxon>
        <taxon>Dikarya</taxon>
        <taxon>Ascomycota</taxon>
        <taxon>Pezizomycotina</taxon>
        <taxon>Leotiomycetes</taxon>
        <taxon>Leotiomycetes incertae sedis</taxon>
        <taxon>Myxotrichaceae</taxon>
        <taxon>Oidiodendron</taxon>
    </lineage>
</organism>
<feature type="region of interest" description="Disordered" evidence="8">
    <location>
        <begin position="275"/>
        <end position="296"/>
    </location>
</feature>
<dbReference type="InParanoid" id="A0A0C3HBW3"/>